<dbReference type="PANTHER" id="PTHR35790:SF4">
    <property type="entry name" value="HTH-TYPE TRANSCRIPTIONAL REGULATOR PCHR"/>
    <property type="match status" value="1"/>
</dbReference>
<organism evidence="5 6">
    <name type="scientific">Alkalibacterium gilvum</name>
    <dbReference type="NCBI Taxonomy" id="1130080"/>
    <lineage>
        <taxon>Bacteria</taxon>
        <taxon>Bacillati</taxon>
        <taxon>Bacillota</taxon>
        <taxon>Bacilli</taxon>
        <taxon>Lactobacillales</taxon>
        <taxon>Carnobacteriaceae</taxon>
        <taxon>Alkalibacterium</taxon>
    </lineage>
</organism>
<dbReference type="EMBL" id="FNYW01000011">
    <property type="protein sequence ID" value="SEI69196.1"/>
    <property type="molecule type" value="Genomic_DNA"/>
</dbReference>
<dbReference type="SUPFAM" id="SSF46785">
    <property type="entry name" value="Winged helix' DNA-binding domain"/>
    <property type="match status" value="1"/>
</dbReference>
<name>A0A1H6SQP6_9LACT</name>
<dbReference type="InterPro" id="IPR011991">
    <property type="entry name" value="ArsR-like_HTH"/>
</dbReference>
<evidence type="ECO:0000259" key="4">
    <source>
        <dbReference type="PROSITE" id="PS50995"/>
    </source>
</evidence>
<evidence type="ECO:0000256" key="1">
    <source>
        <dbReference type="ARBA" id="ARBA00023015"/>
    </source>
</evidence>
<dbReference type="InterPro" id="IPR036390">
    <property type="entry name" value="WH_DNA-bd_sf"/>
</dbReference>
<dbReference type="OrthoDB" id="2411388at2"/>
<evidence type="ECO:0000256" key="2">
    <source>
        <dbReference type="ARBA" id="ARBA00023125"/>
    </source>
</evidence>
<keyword evidence="2 5" id="KW-0238">DNA-binding</keyword>
<proteinExistence type="predicted"/>
<protein>
    <submittedName>
        <fullName evidence="5">DNA-binding transcriptional regulator, MarR family</fullName>
    </submittedName>
</protein>
<dbReference type="CDD" id="cd00090">
    <property type="entry name" value="HTH_ARSR"/>
    <property type="match status" value="1"/>
</dbReference>
<dbReference type="SMART" id="SM00347">
    <property type="entry name" value="HTH_MARR"/>
    <property type="match status" value="1"/>
</dbReference>
<dbReference type="InterPro" id="IPR000835">
    <property type="entry name" value="HTH_MarR-typ"/>
</dbReference>
<sequence length="144" mass="16934">MDNIKNSTQLLDKITELNQYYKYVTDHLLYDLDLSHSTINLIEIIGEDEMTLKQITKESRLDKSTVSRQMNALVRKSLVTKTTGSDKRFVYFKLNEQANETYKDYQTKLEDKFKNIVSGWTEEEAHMLTVLLGRLNRSMNNRMT</sequence>
<evidence type="ECO:0000313" key="5">
    <source>
        <dbReference type="EMBL" id="SEI69196.1"/>
    </source>
</evidence>
<dbReference type="InterPro" id="IPR052067">
    <property type="entry name" value="Metal_resp_HTH_trans_reg"/>
</dbReference>
<keyword evidence="6" id="KW-1185">Reference proteome</keyword>
<dbReference type="Pfam" id="PF12802">
    <property type="entry name" value="MarR_2"/>
    <property type="match status" value="1"/>
</dbReference>
<dbReference type="GO" id="GO:0003700">
    <property type="term" value="F:DNA-binding transcription factor activity"/>
    <property type="evidence" value="ECO:0007669"/>
    <property type="project" value="InterPro"/>
</dbReference>
<evidence type="ECO:0000256" key="3">
    <source>
        <dbReference type="ARBA" id="ARBA00023163"/>
    </source>
</evidence>
<evidence type="ECO:0000313" key="6">
    <source>
        <dbReference type="Proteomes" id="UP000198564"/>
    </source>
</evidence>
<dbReference type="RefSeq" id="WP_091633958.1">
    <property type="nucleotide sequence ID" value="NZ_FNYW01000011.1"/>
</dbReference>
<keyword evidence="1" id="KW-0805">Transcription regulation</keyword>
<dbReference type="PANTHER" id="PTHR35790">
    <property type="entry name" value="HTH-TYPE TRANSCRIPTIONAL REGULATOR PCHR"/>
    <property type="match status" value="1"/>
</dbReference>
<keyword evidence="3" id="KW-0804">Transcription</keyword>
<dbReference type="Gene3D" id="1.10.10.10">
    <property type="entry name" value="Winged helix-like DNA-binding domain superfamily/Winged helix DNA-binding domain"/>
    <property type="match status" value="1"/>
</dbReference>
<dbReference type="PROSITE" id="PS50995">
    <property type="entry name" value="HTH_MARR_2"/>
    <property type="match status" value="1"/>
</dbReference>
<dbReference type="AlphaFoldDB" id="A0A1H6SQP6"/>
<dbReference type="GO" id="GO:0003677">
    <property type="term" value="F:DNA binding"/>
    <property type="evidence" value="ECO:0007669"/>
    <property type="project" value="UniProtKB-KW"/>
</dbReference>
<dbReference type="InterPro" id="IPR036388">
    <property type="entry name" value="WH-like_DNA-bd_sf"/>
</dbReference>
<feature type="domain" description="HTH marR-type" evidence="4">
    <location>
        <begin position="7"/>
        <end position="137"/>
    </location>
</feature>
<dbReference type="STRING" id="1130080.SAMN04488113_11125"/>
<dbReference type="Proteomes" id="UP000198564">
    <property type="component" value="Unassembled WGS sequence"/>
</dbReference>
<accession>A0A1H6SQP6</accession>
<dbReference type="PRINTS" id="PR00598">
    <property type="entry name" value="HTHMARR"/>
</dbReference>
<reference evidence="6" key="1">
    <citation type="submission" date="2016-10" db="EMBL/GenBank/DDBJ databases">
        <authorList>
            <person name="Varghese N."/>
            <person name="Submissions S."/>
        </authorList>
    </citation>
    <scope>NUCLEOTIDE SEQUENCE [LARGE SCALE GENOMIC DNA]</scope>
    <source>
        <strain evidence="6">DSM 25751</strain>
    </source>
</reference>
<gene>
    <name evidence="5" type="ORF">SAMN04488113_11125</name>
</gene>